<evidence type="ECO:0000256" key="2">
    <source>
        <dbReference type="ARBA" id="ARBA00022747"/>
    </source>
</evidence>
<dbReference type="RefSeq" id="WP_209279722.1">
    <property type="nucleotide sequence ID" value="NZ_BMCQ01000004.1"/>
</dbReference>
<keyword evidence="2" id="KW-0680">Restriction system</keyword>
<evidence type="ECO:0000259" key="4">
    <source>
        <dbReference type="Pfam" id="PF01420"/>
    </source>
</evidence>
<comment type="similarity">
    <text evidence="1">Belongs to the type-I restriction system S methylase family.</text>
</comment>
<evidence type="ECO:0000313" key="6">
    <source>
        <dbReference type="Proteomes" id="UP000783934"/>
    </source>
</evidence>
<accession>A0ABX0WMZ5</accession>
<dbReference type="InterPro" id="IPR000055">
    <property type="entry name" value="Restrct_endonuc_typeI_TRD"/>
</dbReference>
<protein>
    <submittedName>
        <fullName evidence="5">Type I restriction enzyme S subunit</fullName>
        <ecNumber evidence="5">3.1.21.3</ecNumber>
    </submittedName>
</protein>
<feature type="domain" description="Type I restriction modification DNA specificity" evidence="4">
    <location>
        <begin position="232"/>
        <end position="411"/>
    </location>
</feature>
<dbReference type="PANTHER" id="PTHR43140">
    <property type="entry name" value="TYPE-1 RESTRICTION ENZYME ECOKI SPECIFICITY PROTEIN"/>
    <property type="match status" value="1"/>
</dbReference>
<dbReference type="Gene3D" id="1.10.287.1120">
    <property type="entry name" value="Bipartite methylase S protein"/>
    <property type="match status" value="1"/>
</dbReference>
<name>A0ABX0WMZ5_9BURK</name>
<evidence type="ECO:0000313" key="5">
    <source>
        <dbReference type="EMBL" id="NJB64538.1"/>
    </source>
</evidence>
<dbReference type="GO" id="GO:0009035">
    <property type="term" value="F:type I site-specific deoxyribonuclease activity"/>
    <property type="evidence" value="ECO:0007669"/>
    <property type="project" value="UniProtKB-EC"/>
</dbReference>
<dbReference type="InterPro" id="IPR051212">
    <property type="entry name" value="Type-I_RE_S_subunit"/>
</dbReference>
<keyword evidence="5" id="KW-0378">Hydrolase</keyword>
<keyword evidence="6" id="KW-1185">Reference proteome</keyword>
<gene>
    <name evidence="5" type="ORF">GGR41_000759</name>
</gene>
<evidence type="ECO:0000256" key="1">
    <source>
        <dbReference type="ARBA" id="ARBA00010923"/>
    </source>
</evidence>
<dbReference type="Pfam" id="PF01420">
    <property type="entry name" value="Methylase_S"/>
    <property type="match status" value="1"/>
</dbReference>
<organism evidence="5 6">
    <name type="scientific">Paenalcaligenes hominis</name>
    <dbReference type="NCBI Taxonomy" id="643674"/>
    <lineage>
        <taxon>Bacteria</taxon>
        <taxon>Pseudomonadati</taxon>
        <taxon>Pseudomonadota</taxon>
        <taxon>Betaproteobacteria</taxon>
        <taxon>Burkholderiales</taxon>
        <taxon>Alcaligenaceae</taxon>
        <taxon>Paenalcaligenes</taxon>
    </lineage>
</organism>
<comment type="caution">
    <text evidence="5">The sequence shown here is derived from an EMBL/GenBank/DDBJ whole genome shotgun (WGS) entry which is preliminary data.</text>
</comment>
<dbReference type="Gene3D" id="3.90.220.20">
    <property type="entry name" value="DNA methylase specificity domains"/>
    <property type="match status" value="2"/>
</dbReference>
<dbReference type="SUPFAM" id="SSF116734">
    <property type="entry name" value="DNA methylase specificity domain"/>
    <property type="match status" value="2"/>
</dbReference>
<keyword evidence="3" id="KW-0238">DNA-binding</keyword>
<dbReference type="EMBL" id="JAATIZ010000001">
    <property type="protein sequence ID" value="NJB64538.1"/>
    <property type="molecule type" value="Genomic_DNA"/>
</dbReference>
<proteinExistence type="inferred from homology"/>
<reference evidence="5 6" key="1">
    <citation type="submission" date="2020-03" db="EMBL/GenBank/DDBJ databases">
        <title>Genomic Encyclopedia of Type Strains, Phase IV (KMG-IV): sequencing the most valuable type-strain genomes for metagenomic binning, comparative biology and taxonomic classification.</title>
        <authorList>
            <person name="Goeker M."/>
        </authorList>
    </citation>
    <scope>NUCLEOTIDE SEQUENCE [LARGE SCALE GENOMIC DNA]</scope>
    <source>
        <strain evidence="5 6">DSM 26613</strain>
    </source>
</reference>
<dbReference type="Proteomes" id="UP000783934">
    <property type="component" value="Unassembled WGS sequence"/>
</dbReference>
<dbReference type="EC" id="3.1.21.3" evidence="5"/>
<dbReference type="InterPro" id="IPR044946">
    <property type="entry name" value="Restrct_endonuc_typeI_TRD_sf"/>
</dbReference>
<evidence type="ECO:0000256" key="3">
    <source>
        <dbReference type="ARBA" id="ARBA00023125"/>
    </source>
</evidence>
<dbReference type="PANTHER" id="PTHR43140:SF1">
    <property type="entry name" value="TYPE I RESTRICTION ENZYME ECOKI SPECIFICITY SUBUNIT"/>
    <property type="match status" value="1"/>
</dbReference>
<sequence length="448" mass="51625">MKSLVSFPRYEVYKESGVDWLGEVPEHWLVVKMKYLYEDVSIKNKPEAELLSVTQDKGVVPRTWVETRMVMPSGNLESFKFISKGDFAISLRSFEGGLEYCHRDGIISPAYTVLKRKKPNLSQGFYKYLFKSKAFISELQTSVVGIREGKNISYDELCYSLLPIAGVDEQKNIATFLNQKTTQIDQAIEIKKKQIELLKERQKVIIQQAVTKGLDPSVKMKDSGIEWIGEVPEHWETVRFRNFFKFNRGLSITKENLRDEGIPCVSYGEVHSEFGFEVNPKKHKLMCVSNDYLAKNKNSLIRKGDVVYADTSEDIEGSGNFTQLVTNDIVFAGYHTIICKPLKSINFRYLAYCLDSISYRNQIRKQVKGVKVYSITQSILKNTYIWLPSDREQEEITHYLDQMRSQIKLAIETEERQIKKLQEYKFSLINSAVTGKIKITPDMIAAEE</sequence>